<gene>
    <name evidence="1" type="ORF">PLOB_00027689</name>
</gene>
<name>A0ABN8NT13_9CNID</name>
<protein>
    <submittedName>
        <fullName evidence="1">Uncharacterized protein</fullName>
    </submittedName>
</protein>
<dbReference type="EMBL" id="CALNXK010000034">
    <property type="protein sequence ID" value="CAH3119970.1"/>
    <property type="molecule type" value="Genomic_DNA"/>
</dbReference>
<dbReference type="Proteomes" id="UP001159405">
    <property type="component" value="Unassembled WGS sequence"/>
</dbReference>
<evidence type="ECO:0000313" key="1">
    <source>
        <dbReference type="EMBL" id="CAH3119970.1"/>
    </source>
</evidence>
<reference evidence="1 2" key="1">
    <citation type="submission" date="2022-05" db="EMBL/GenBank/DDBJ databases">
        <authorList>
            <consortium name="Genoscope - CEA"/>
            <person name="William W."/>
        </authorList>
    </citation>
    <scope>NUCLEOTIDE SEQUENCE [LARGE SCALE GENOMIC DNA]</scope>
</reference>
<proteinExistence type="predicted"/>
<feature type="non-terminal residue" evidence="1">
    <location>
        <position position="1"/>
    </location>
</feature>
<keyword evidence="2" id="KW-1185">Reference proteome</keyword>
<organism evidence="1 2">
    <name type="scientific">Porites lobata</name>
    <dbReference type="NCBI Taxonomy" id="104759"/>
    <lineage>
        <taxon>Eukaryota</taxon>
        <taxon>Metazoa</taxon>
        <taxon>Cnidaria</taxon>
        <taxon>Anthozoa</taxon>
        <taxon>Hexacorallia</taxon>
        <taxon>Scleractinia</taxon>
        <taxon>Fungiina</taxon>
        <taxon>Poritidae</taxon>
        <taxon>Porites</taxon>
    </lineage>
</organism>
<sequence length="114" mass="13063">YESGDFALREDAKSWPLLCHVDTSSSNINNHPPLKQVGKKFVSKKLVIIFLDSFQGFATTFIINQMIENDGVFPREAISTLCRLAGWSEKRDTCALYIKEVMERHLDSSAYIYR</sequence>
<accession>A0ABN8NT13</accession>
<evidence type="ECO:0000313" key="2">
    <source>
        <dbReference type="Proteomes" id="UP001159405"/>
    </source>
</evidence>
<comment type="caution">
    <text evidence="1">The sequence shown here is derived from an EMBL/GenBank/DDBJ whole genome shotgun (WGS) entry which is preliminary data.</text>
</comment>